<protein>
    <submittedName>
        <fullName evidence="2">CFDP2 protein</fullName>
    </submittedName>
</protein>
<evidence type="ECO:0000313" key="3">
    <source>
        <dbReference type="Proteomes" id="UP000601435"/>
    </source>
</evidence>
<dbReference type="SUPFAM" id="SSF56219">
    <property type="entry name" value="DNase I-like"/>
    <property type="match status" value="1"/>
</dbReference>
<organism evidence="2 3">
    <name type="scientific">Symbiodinium necroappetens</name>
    <dbReference type="NCBI Taxonomy" id="1628268"/>
    <lineage>
        <taxon>Eukaryota</taxon>
        <taxon>Sar</taxon>
        <taxon>Alveolata</taxon>
        <taxon>Dinophyceae</taxon>
        <taxon>Suessiales</taxon>
        <taxon>Symbiodiniaceae</taxon>
        <taxon>Symbiodinium</taxon>
    </lineage>
</organism>
<dbReference type="Gene3D" id="3.60.10.10">
    <property type="entry name" value="Endonuclease/exonuclease/phosphatase"/>
    <property type="match status" value="1"/>
</dbReference>
<comment type="caution">
    <text evidence="2">The sequence shown here is derived from an EMBL/GenBank/DDBJ whole genome shotgun (WGS) entry which is preliminary data.</text>
</comment>
<evidence type="ECO:0000313" key="2">
    <source>
        <dbReference type="EMBL" id="CAE7942657.1"/>
    </source>
</evidence>
<feature type="domain" description="C2H2-type" evidence="1">
    <location>
        <begin position="1128"/>
        <end position="1149"/>
    </location>
</feature>
<reference evidence="2" key="1">
    <citation type="submission" date="2021-02" db="EMBL/GenBank/DDBJ databases">
        <authorList>
            <person name="Dougan E. K."/>
            <person name="Rhodes N."/>
            <person name="Thang M."/>
            <person name="Chan C."/>
        </authorList>
    </citation>
    <scope>NUCLEOTIDE SEQUENCE</scope>
</reference>
<evidence type="ECO:0000259" key="1">
    <source>
        <dbReference type="PROSITE" id="PS00028"/>
    </source>
</evidence>
<dbReference type="PROSITE" id="PS00028">
    <property type="entry name" value="ZINC_FINGER_C2H2_1"/>
    <property type="match status" value="1"/>
</dbReference>
<accession>A0A813CJM6</accession>
<proteinExistence type="predicted"/>
<dbReference type="EMBL" id="CAJNJA010097319">
    <property type="protein sequence ID" value="CAE7942657.1"/>
    <property type="molecule type" value="Genomic_DNA"/>
</dbReference>
<name>A0A813CJM6_9DINO</name>
<gene>
    <name evidence="2" type="primary">CFDP2</name>
    <name evidence="2" type="ORF">SNEC2469_LOCUS34749</name>
</gene>
<dbReference type="InterPro" id="IPR013087">
    <property type="entry name" value="Znf_C2H2_type"/>
</dbReference>
<dbReference type="InterPro" id="IPR036691">
    <property type="entry name" value="Endo/exonu/phosph_ase_sf"/>
</dbReference>
<sequence length="1297" mass="143974">MGHAQQVDQVLLPDWPAKVFEHPQREWIWLTGVACQDLPTLFAFESEAIRLQSSPRLPSEDPVLGFVPEPQTSTLVPLQFALMSYNVLTLYDPKRAGQPQLGVGMRVRAKRDIIKRQLQDFLMLQASAEENGHHGVALWVSKRPPYASVRGKDLVFRKEHCCVVGFSSRHLVVQFTAPLISWTVLVAHAPSEPPAPPGTSKAFWAQCKKDLERRPKGSDIIVLTDANAWLGSLVSPSVSDLDLEPENLSGEQFHHFLAEMDLWVPSTFRSCHSGPSGTWTAPTGHEHRLDYVAVPLGWPSDAVASSVLVDFESLQVGQDHKPVLMRVGLIAKTGATKSKGAYKRQALRPTADAYSPAYLAALAMMPSSPGLACDTCVDRHYVTLVESWNRAGQVLQAQAAAKPQQEYIQPHTMSIVHARRGLREFLSLENGELRRRRLLLGFAAFLHLRGHTSFPAAAVTRYSEWFSYSHRRIASALRMVRLVGFHLRQAVRADRAAYLDGLVRNITLSDIKDPKHLFSVLAPDVASQPELWRAHFASLEAGEKLEPGQYAAAFRNQRSANLERKPRFDFRIVPSLTTVEQSILSLKRGKACGQDGLTAELLRNSTALSARALLPVFVKSILGAQEPVEYRGGALMPLAKKASSAFSCAKFRAILLSCVPSKMLHKHVRTCLSAHLSPSALQAGVLPGVSTESIALAARAFQSFCHCNAQPWALLFFDVRSAFYRVIRQLLLPVGDSDSALLSLFSRLRLPPAFIEELRDHLARLATVSQTSCSDNLRKVATDVLQGTWFRLDQDTALTLTHCGTRPGDGLADMFFGFAFSAYLKAADQALQERGLDTRMPEPKHAEPWPLESLPPTIGAGSWADDFVHLHAQGQPSGLGRAIQQIVPVYVTQAEAIGMELTFAVDKTAAMVAPKDRVRDDDWTGITDADGPFLWVRTLTPAPEIGLRYSLAANMVRFGSAIHFRNWAKHYVALWRALHPWLATNKQPHAYQVLRTAEAPSPPLALALARSVLLRQIVAKGPSTLVRLLWVQWEQDSAGSWFGALVQDVRHAAQYVPAARLLLSTTCPLRALLEAVRDDGMWWTRQLKKAAKVFQSDLDTWAQVGHSPATNEQDEAAPSPPPDLCFRCTLCPAAFPLRKHLAVHEARKHGLISVTRLLSPGPTCLACMRHYDSTERAQYHLKSSHTCLHRVARLIPPLSVDEVKDAERDCKRLKRQVVHGKWELYKAPEQVQVAAGPKLLTAHERVAAEGEEISLRTLAGLFHPCPDFLRRVDAYIADRSQEGPRRTSASFWDRRPR</sequence>
<keyword evidence="3" id="KW-1185">Reference proteome</keyword>
<dbReference type="OrthoDB" id="414185at2759"/>
<dbReference type="Proteomes" id="UP000601435">
    <property type="component" value="Unassembled WGS sequence"/>
</dbReference>
<dbReference type="SMART" id="SM00355">
    <property type="entry name" value="ZnF_C2H2"/>
    <property type="match status" value="2"/>
</dbReference>